<evidence type="ECO:0000313" key="2">
    <source>
        <dbReference type="Ensembl" id="ENSPKIP00000027161.1"/>
    </source>
</evidence>
<dbReference type="GO" id="GO:0003676">
    <property type="term" value="F:nucleic acid binding"/>
    <property type="evidence" value="ECO:0007669"/>
    <property type="project" value="InterPro"/>
</dbReference>
<reference evidence="2" key="1">
    <citation type="submission" date="2025-08" db="UniProtKB">
        <authorList>
            <consortium name="Ensembl"/>
        </authorList>
    </citation>
    <scope>IDENTIFICATION</scope>
</reference>
<dbReference type="Proteomes" id="UP000261540">
    <property type="component" value="Unplaced"/>
</dbReference>
<dbReference type="InterPro" id="IPR036397">
    <property type="entry name" value="RNaseH_sf"/>
</dbReference>
<protein>
    <submittedName>
        <fullName evidence="2">Uncharacterized LOC111843330</fullName>
    </submittedName>
</protein>
<dbReference type="AlphaFoldDB" id="A0A3B3SAY7"/>
<sequence>MERLHSRLEHAVGRLPLDLDYLDFVCSQEWVFLSAISSIVTIPHNITQAVTELLQLIQRNLTFREMPTVTVQQEQGRMGRPRIIISPEHIANLLDMNLSVPYIARILGVCPRTIYRRMAECNLSVRARYSSFSDEELDACVTGIKQRMPHCGYRMVRAALQAHGHQVQFERVRASMHRVDTAGVICRMTQLGCVIRRTYSVSSPRALMHIDTNHKLIRYNIIIFGGIDGFSRKIMYLGAASNNRASTTLDFFQESVETFGFPLKVRGDQGSENVDVARLMFTVRGTGRGSFISGKSVHNQRIERLWRDVWASVTNVYYDVLHSLEEAGYLDLSDMIHIFCCHYVFLPRLQNDLNLFRDTWDNHPIRTEGNMTPNQLWTIGSIHHPVLEPDIEGLSIPHIDWESSGLSLDVHSSFVLPTIESPLSDGQIAALQETVDPRAPSQTFGWDIYLAALQFCQSVLIE</sequence>
<evidence type="ECO:0000313" key="3">
    <source>
        <dbReference type="Proteomes" id="UP000261540"/>
    </source>
</evidence>
<dbReference type="PROSITE" id="PS50994">
    <property type="entry name" value="INTEGRASE"/>
    <property type="match status" value="1"/>
</dbReference>
<organism evidence="2 3">
    <name type="scientific">Paramormyrops kingsleyae</name>
    <dbReference type="NCBI Taxonomy" id="1676925"/>
    <lineage>
        <taxon>Eukaryota</taxon>
        <taxon>Metazoa</taxon>
        <taxon>Chordata</taxon>
        <taxon>Craniata</taxon>
        <taxon>Vertebrata</taxon>
        <taxon>Euteleostomi</taxon>
        <taxon>Actinopterygii</taxon>
        <taxon>Neopterygii</taxon>
        <taxon>Teleostei</taxon>
        <taxon>Osteoglossocephala</taxon>
        <taxon>Osteoglossomorpha</taxon>
        <taxon>Osteoglossiformes</taxon>
        <taxon>Mormyridae</taxon>
        <taxon>Paramormyrops</taxon>
    </lineage>
</organism>
<dbReference type="SUPFAM" id="SSF53098">
    <property type="entry name" value="Ribonuclease H-like"/>
    <property type="match status" value="1"/>
</dbReference>
<name>A0A3B3SAY7_9TELE</name>
<dbReference type="Gene3D" id="3.30.420.10">
    <property type="entry name" value="Ribonuclease H-like superfamily/Ribonuclease H"/>
    <property type="match status" value="1"/>
</dbReference>
<keyword evidence="3" id="KW-1185">Reference proteome</keyword>
<dbReference type="GO" id="GO:0015074">
    <property type="term" value="P:DNA integration"/>
    <property type="evidence" value="ECO:0007669"/>
    <property type="project" value="InterPro"/>
</dbReference>
<dbReference type="GeneTree" id="ENSGT00940000164996"/>
<dbReference type="Pfam" id="PF24764">
    <property type="entry name" value="rva_4"/>
    <property type="match status" value="1"/>
</dbReference>
<dbReference type="Ensembl" id="ENSPKIT00000007927.1">
    <property type="protein sequence ID" value="ENSPKIP00000027161.1"/>
    <property type="gene ID" value="ENSPKIG00000009342.1"/>
</dbReference>
<proteinExistence type="predicted"/>
<reference evidence="2" key="2">
    <citation type="submission" date="2025-09" db="UniProtKB">
        <authorList>
            <consortium name="Ensembl"/>
        </authorList>
    </citation>
    <scope>IDENTIFICATION</scope>
</reference>
<accession>A0A3B3SAY7</accession>
<dbReference type="InterPro" id="IPR058913">
    <property type="entry name" value="Integrase_dom_put"/>
</dbReference>
<dbReference type="STRING" id="1676925.ENSPKIP00000027161"/>
<dbReference type="InterPro" id="IPR012337">
    <property type="entry name" value="RNaseH-like_sf"/>
</dbReference>
<dbReference type="PANTHER" id="PTHR46791">
    <property type="entry name" value="EXPRESSED PROTEIN"/>
    <property type="match status" value="1"/>
</dbReference>
<dbReference type="InterPro" id="IPR001584">
    <property type="entry name" value="Integrase_cat-core"/>
</dbReference>
<evidence type="ECO:0000259" key="1">
    <source>
        <dbReference type="PROSITE" id="PS50994"/>
    </source>
</evidence>
<feature type="domain" description="Integrase catalytic" evidence="1">
    <location>
        <begin position="200"/>
        <end position="381"/>
    </location>
</feature>
<dbReference type="PANTHER" id="PTHR46791:SF11">
    <property type="entry name" value="INTEGRASE CATALYTIC DOMAIN-CONTAINING PROTEIN"/>
    <property type="match status" value="1"/>
</dbReference>